<dbReference type="FunFam" id="2.60.40.10:FF:000495">
    <property type="entry name" value="Periplasmic beta-glucosidase"/>
    <property type="match status" value="1"/>
</dbReference>
<accession>A0A0G4K5C2</accession>
<dbReference type="Gene3D" id="3.20.20.300">
    <property type="entry name" value="Glycoside hydrolase, family 3, N-terminal domain"/>
    <property type="match status" value="1"/>
</dbReference>
<dbReference type="Pfam" id="PF14310">
    <property type="entry name" value="Fn3-like"/>
    <property type="match status" value="1"/>
</dbReference>
<keyword evidence="4 6" id="KW-0326">Glycosidase</keyword>
<dbReference type="InterPro" id="IPR013783">
    <property type="entry name" value="Ig-like_fold"/>
</dbReference>
<proteinExistence type="inferred from homology"/>
<dbReference type="PRINTS" id="PR00133">
    <property type="entry name" value="GLHYDRLASE3"/>
</dbReference>
<dbReference type="Gene3D" id="2.60.40.10">
    <property type="entry name" value="Immunoglobulins"/>
    <property type="match status" value="1"/>
</dbReference>
<evidence type="ECO:0000256" key="2">
    <source>
        <dbReference type="ARBA" id="ARBA00022801"/>
    </source>
</evidence>
<dbReference type="Pfam" id="PF01915">
    <property type="entry name" value="Glyco_hydro_3_C"/>
    <property type="match status" value="1"/>
</dbReference>
<dbReference type="SMART" id="SM01217">
    <property type="entry name" value="Fn3_like"/>
    <property type="match status" value="1"/>
</dbReference>
<keyword evidence="7" id="KW-1185">Reference proteome</keyword>
<feature type="domain" description="Fibronectin type III-like" evidence="5">
    <location>
        <begin position="590"/>
        <end position="660"/>
    </location>
</feature>
<dbReference type="InterPro" id="IPR002772">
    <property type="entry name" value="Glyco_hydro_3_C"/>
</dbReference>
<dbReference type="InterPro" id="IPR026891">
    <property type="entry name" value="Fn3-like"/>
</dbReference>
<dbReference type="InterPro" id="IPR019800">
    <property type="entry name" value="Glyco_hydro_3_AS"/>
</dbReference>
<dbReference type="InterPro" id="IPR036881">
    <property type="entry name" value="Glyco_hydro_3_C_sf"/>
</dbReference>
<protein>
    <submittedName>
        <fullName evidence="6">Thermostable beta-glucosidase B</fullName>
        <ecNumber evidence="6">3.2.1.21</ecNumber>
    </submittedName>
</protein>
<dbReference type="PANTHER" id="PTHR42715">
    <property type="entry name" value="BETA-GLUCOSIDASE"/>
    <property type="match status" value="1"/>
</dbReference>
<name>A0A0G4K5C2_9SPIR</name>
<dbReference type="RefSeq" id="WP_048593901.1">
    <property type="nucleotide sequence ID" value="NZ_CVLB01000001.1"/>
</dbReference>
<dbReference type="EMBL" id="CVLB01000001">
    <property type="protein sequence ID" value="CRF32449.1"/>
    <property type="molecule type" value="Genomic_DNA"/>
</dbReference>
<dbReference type="InterPro" id="IPR001764">
    <property type="entry name" value="Glyco_hydro_3_N"/>
</dbReference>
<evidence type="ECO:0000256" key="1">
    <source>
        <dbReference type="ARBA" id="ARBA00005336"/>
    </source>
</evidence>
<comment type="similarity">
    <text evidence="1 4">Belongs to the glycosyl hydrolase 3 family.</text>
</comment>
<dbReference type="Proteomes" id="UP000043763">
    <property type="component" value="Unassembled WGS sequence"/>
</dbReference>
<dbReference type="GO" id="GO:0005975">
    <property type="term" value="P:carbohydrate metabolic process"/>
    <property type="evidence" value="ECO:0007669"/>
    <property type="project" value="InterPro"/>
</dbReference>
<dbReference type="SUPFAM" id="SSF52279">
    <property type="entry name" value="Beta-D-glucan exohydrolase, C-terminal domain"/>
    <property type="match status" value="1"/>
</dbReference>
<organism evidence="6 7">
    <name type="scientific">Brachyspira suanatina</name>
    <dbReference type="NCBI Taxonomy" id="381802"/>
    <lineage>
        <taxon>Bacteria</taxon>
        <taxon>Pseudomonadati</taxon>
        <taxon>Spirochaetota</taxon>
        <taxon>Spirochaetia</taxon>
        <taxon>Brachyspirales</taxon>
        <taxon>Brachyspiraceae</taxon>
        <taxon>Brachyspira</taxon>
    </lineage>
</organism>
<dbReference type="Pfam" id="PF00933">
    <property type="entry name" value="Glyco_hydro_3"/>
    <property type="match status" value="1"/>
</dbReference>
<gene>
    <name evidence="6" type="primary">bglB</name>
    <name evidence="6" type="ORF">BRSU_0805</name>
</gene>
<reference evidence="7" key="1">
    <citation type="submission" date="2015-04" db="EMBL/GenBank/DDBJ databases">
        <authorList>
            <person name="Mushtaq Mamoona"/>
        </authorList>
    </citation>
    <scope>NUCLEOTIDE SEQUENCE [LARGE SCALE GENOMIC DNA]</scope>
    <source>
        <strain evidence="7">AN4859/03</strain>
    </source>
</reference>
<evidence type="ECO:0000256" key="4">
    <source>
        <dbReference type="RuleBase" id="RU361161"/>
    </source>
</evidence>
<keyword evidence="2 4" id="KW-0378">Hydrolase</keyword>
<dbReference type="InterPro" id="IPR050288">
    <property type="entry name" value="Cellulose_deg_GH3"/>
</dbReference>
<keyword evidence="3" id="KW-0119">Carbohydrate metabolism</keyword>
<dbReference type="PROSITE" id="PS00775">
    <property type="entry name" value="GLYCOSYL_HYDROL_F3"/>
    <property type="match status" value="1"/>
</dbReference>
<evidence type="ECO:0000259" key="5">
    <source>
        <dbReference type="SMART" id="SM01217"/>
    </source>
</evidence>
<dbReference type="OrthoDB" id="9805821at2"/>
<dbReference type="SUPFAM" id="SSF51445">
    <property type="entry name" value="(Trans)glycosidases"/>
    <property type="match status" value="1"/>
</dbReference>
<evidence type="ECO:0000313" key="6">
    <source>
        <dbReference type="EMBL" id="CRF32449.1"/>
    </source>
</evidence>
<dbReference type="InterPro" id="IPR017853">
    <property type="entry name" value="GH"/>
</dbReference>
<dbReference type="GO" id="GO:0008422">
    <property type="term" value="F:beta-glucosidase activity"/>
    <property type="evidence" value="ECO:0007669"/>
    <property type="project" value="UniProtKB-EC"/>
</dbReference>
<sequence length="791" mass="89432">MNDNKYSQKIKELMKEMTLEEKVSLLSGKDFWSTKAIDRLKIDSVYLTDGPHGVRKQSTESDELSLQKSVSSTCFPTACCSACSFDPNIMYEMGEAISREAKANKVSVVLGPGVNIKRSPLCGRNFEYFSEDPYLAGKMASGWINGLEDNGIQSSLKHFAANNQETLRLIIDSVVDERALREIYLYAFEIAVKEAKPSTVMCAYNSVNGTFASENKYLLTDILRDEWGFDGIVVSDWGAVNDRVEALKAGLDLQMPSTNGEDDRKVYNAVKETIIDEKILDKAVERLLYFSLYSMDNIYDNFDYDKEEHHNIARKIAENSIVLLKNQDKILPAKKESKIAVIGEFAQKPRYQGNGSSLINAYKIDTAEEYFKENNIEFDYAKGYDSNSADIDNALIEEAVNISKDKDIVIIFAGLINSYESEGFDRKHLNLPENHNHLIEEISKVNKNVVVVLSIGAPVLMPWIDKVKGVLNLYLAGEAAVSAAFNIIFGVVNPSGKLAESFPLSLEDNPSYKYFPGGNKAVEYRESIFVGYRYYDKAQKNVLFPFGFGLSYTTFQFSNLIVSDANTIAGLDNIHVVFDIKNTGDVFGCEVAQVYISAPENNVFKPHKELKSFIKVFLEPGETKTVILKLNKRSFSFYNADTKQYEIESGVYTIYIGNSSRNLLLSKTMEINSINYYQKRIDNYFNFKEINISDNEFQQLLGRKLKPINIKASKPYHLNNNLSDLLDNNIAKEFYNKLLSGLNDMFKDDKTDTKKMFESMMLETPLRSLHTMSGGIITREDVENLINTLNK</sequence>
<dbReference type="InterPro" id="IPR036962">
    <property type="entry name" value="Glyco_hydro_3_N_sf"/>
</dbReference>
<evidence type="ECO:0000256" key="3">
    <source>
        <dbReference type="ARBA" id="ARBA00023277"/>
    </source>
</evidence>
<dbReference type="EC" id="3.2.1.21" evidence="6"/>
<dbReference type="PANTHER" id="PTHR42715:SF10">
    <property type="entry name" value="BETA-GLUCOSIDASE"/>
    <property type="match status" value="1"/>
</dbReference>
<dbReference type="AlphaFoldDB" id="A0A0G4K5C2"/>
<evidence type="ECO:0000313" key="7">
    <source>
        <dbReference type="Proteomes" id="UP000043763"/>
    </source>
</evidence>
<dbReference type="Gene3D" id="3.40.50.1700">
    <property type="entry name" value="Glycoside hydrolase family 3 C-terminal domain"/>
    <property type="match status" value="1"/>
</dbReference>